<sequence length="287" mass="33169">MIPNQRRWDYDVIRDIFNRRDSELMFQIPLSSRRASDEWYWLADPKGIYSVRSCYKLLDSINEPPDSCIWCKIWKLEVPAKVKNFIWRAVANVVPTTDNLIQRRVEVNSICPICNASNESLLHILVKCPFAKTCWLLSLVGFVGGCTNFGVWLENLFTRCSSADCNIVAMICWSLWINRNGKVWRNKFGRVSTILNMAGQHLFQWQQAKKNIFIIYEPAALNHGSMYWERPREGWFKCNIDAVTFHSRGKVSFGAVISCSEGRFFAAKCTPLLGHFRAREAEAQGVR</sequence>
<organism evidence="1 2">
    <name type="scientific">Citrus sinensis</name>
    <name type="common">Sweet orange</name>
    <name type="synonym">Citrus aurantium var. sinensis</name>
    <dbReference type="NCBI Taxonomy" id="2711"/>
    <lineage>
        <taxon>Eukaryota</taxon>
        <taxon>Viridiplantae</taxon>
        <taxon>Streptophyta</taxon>
        <taxon>Embryophyta</taxon>
        <taxon>Tracheophyta</taxon>
        <taxon>Spermatophyta</taxon>
        <taxon>Magnoliopsida</taxon>
        <taxon>eudicotyledons</taxon>
        <taxon>Gunneridae</taxon>
        <taxon>Pentapetalae</taxon>
        <taxon>rosids</taxon>
        <taxon>malvids</taxon>
        <taxon>Sapindales</taxon>
        <taxon>Rutaceae</taxon>
        <taxon>Aurantioideae</taxon>
        <taxon>Citrus</taxon>
    </lineage>
</organism>
<evidence type="ECO:0000313" key="1">
    <source>
        <dbReference type="EMBL" id="KAH9801991.1"/>
    </source>
</evidence>
<keyword evidence="2" id="KW-1185">Reference proteome</keyword>
<name>A0ACB8NV36_CITSI</name>
<accession>A0ACB8NV36</accession>
<protein>
    <submittedName>
        <fullName evidence="1">Reverse transcriptase/RNA-dependent DNA polymerase</fullName>
    </submittedName>
</protein>
<keyword evidence="1" id="KW-0548">Nucleotidyltransferase</keyword>
<keyword evidence="1" id="KW-0808">Transferase</keyword>
<comment type="caution">
    <text evidence="1">The sequence shown here is derived from an EMBL/GenBank/DDBJ whole genome shotgun (WGS) entry which is preliminary data.</text>
</comment>
<dbReference type="Proteomes" id="UP000829398">
    <property type="component" value="Chromosome 1"/>
</dbReference>
<reference evidence="2" key="1">
    <citation type="journal article" date="2023" name="Hortic. Res.">
        <title>A chromosome-level phased genome enabling allele-level studies in sweet orange: a case study on citrus Huanglongbing tolerance.</title>
        <authorList>
            <person name="Wu B."/>
            <person name="Yu Q."/>
            <person name="Deng Z."/>
            <person name="Duan Y."/>
            <person name="Luo F."/>
            <person name="Gmitter F. Jr."/>
        </authorList>
    </citation>
    <scope>NUCLEOTIDE SEQUENCE [LARGE SCALE GENOMIC DNA]</scope>
    <source>
        <strain evidence="2">cv. Valencia</strain>
    </source>
</reference>
<keyword evidence="1" id="KW-0695">RNA-directed DNA polymerase</keyword>
<proteinExistence type="predicted"/>
<gene>
    <name evidence="1" type="ORF">KPL71_001226</name>
</gene>
<dbReference type="EMBL" id="CM039170">
    <property type="protein sequence ID" value="KAH9801991.1"/>
    <property type="molecule type" value="Genomic_DNA"/>
</dbReference>
<evidence type="ECO:0000313" key="2">
    <source>
        <dbReference type="Proteomes" id="UP000829398"/>
    </source>
</evidence>